<dbReference type="InterPro" id="IPR000847">
    <property type="entry name" value="LysR_HTH_N"/>
</dbReference>
<dbReference type="PRINTS" id="PR00039">
    <property type="entry name" value="HTHLYSR"/>
</dbReference>
<dbReference type="Pfam" id="PF00126">
    <property type="entry name" value="HTH_1"/>
    <property type="match status" value="1"/>
</dbReference>
<reference evidence="7" key="1">
    <citation type="journal article" date="2019" name="Int. J. Syst. Evol. Microbiol.">
        <title>The Global Catalogue of Microorganisms (GCM) 10K type strain sequencing project: providing services to taxonomists for standard genome sequencing and annotation.</title>
        <authorList>
            <consortium name="The Broad Institute Genomics Platform"/>
            <consortium name="The Broad Institute Genome Sequencing Center for Infectious Disease"/>
            <person name="Wu L."/>
            <person name="Ma J."/>
        </authorList>
    </citation>
    <scope>NUCLEOTIDE SEQUENCE [LARGE SCALE GENOMIC DNA]</scope>
    <source>
        <strain evidence="7">WLHS5</strain>
    </source>
</reference>
<dbReference type="PANTHER" id="PTHR30346">
    <property type="entry name" value="TRANSCRIPTIONAL DUAL REGULATOR HCAR-RELATED"/>
    <property type="match status" value="1"/>
</dbReference>
<accession>A0ABW2LPF7</accession>
<dbReference type="EMBL" id="JBHTCJ010000010">
    <property type="protein sequence ID" value="MFC7343511.1"/>
    <property type="molecule type" value="Genomic_DNA"/>
</dbReference>
<keyword evidence="2" id="KW-0805">Transcription regulation</keyword>
<comment type="caution">
    <text evidence="6">The sequence shown here is derived from an EMBL/GenBank/DDBJ whole genome shotgun (WGS) entry which is preliminary data.</text>
</comment>
<dbReference type="Gene3D" id="3.40.190.10">
    <property type="entry name" value="Periplasmic binding protein-like II"/>
    <property type="match status" value="2"/>
</dbReference>
<dbReference type="InterPro" id="IPR036390">
    <property type="entry name" value="WH_DNA-bd_sf"/>
</dbReference>
<evidence type="ECO:0000256" key="2">
    <source>
        <dbReference type="ARBA" id="ARBA00023015"/>
    </source>
</evidence>
<dbReference type="PANTHER" id="PTHR30346:SF0">
    <property type="entry name" value="HCA OPERON TRANSCRIPTIONAL ACTIVATOR HCAR"/>
    <property type="match status" value="1"/>
</dbReference>
<keyword evidence="4" id="KW-0804">Transcription</keyword>
<keyword evidence="7" id="KW-1185">Reference proteome</keyword>
<sequence>MFTINQLTGFVAVAEEGHFGRAARRLNLTQPPLSRQIQQLERELGVELIDRTSRAIRLTPAGRAFLQDARRLLHDADQAARSVRRVTGGRSGVLRLGFTATSAYGVLGGLLSTAREQLPHVEVVLHELVTRDQLERLAADALDLGLVRPPVPPGMASRRLRAEPLLAAVPAGHPLAAVDELELSDFHRAEVVGYSPFEARYFYDLLAATFHEAGVRPTYVQHADQVHTVLALVDAGLGIALVPATASRLHVEGVVLRPVRLPVPRPVELHLAWRETNNNPALHTFLDLIPTPDELRDPHRAGDEVRGSSAG</sequence>
<proteinExistence type="inferred from homology"/>
<dbReference type="InterPro" id="IPR005119">
    <property type="entry name" value="LysR_subst-bd"/>
</dbReference>
<dbReference type="SUPFAM" id="SSF53850">
    <property type="entry name" value="Periplasmic binding protein-like II"/>
    <property type="match status" value="1"/>
</dbReference>
<feature type="domain" description="HTH lysR-type" evidence="5">
    <location>
        <begin position="2"/>
        <end position="59"/>
    </location>
</feature>
<dbReference type="Proteomes" id="UP001596504">
    <property type="component" value="Unassembled WGS sequence"/>
</dbReference>
<name>A0ABW2LPF7_9PSEU</name>
<organism evidence="6 7">
    <name type="scientific">Saccharopolyspora griseoalba</name>
    <dbReference type="NCBI Taxonomy" id="1431848"/>
    <lineage>
        <taxon>Bacteria</taxon>
        <taxon>Bacillati</taxon>
        <taxon>Actinomycetota</taxon>
        <taxon>Actinomycetes</taxon>
        <taxon>Pseudonocardiales</taxon>
        <taxon>Pseudonocardiaceae</taxon>
        <taxon>Saccharopolyspora</taxon>
    </lineage>
</organism>
<dbReference type="PROSITE" id="PS50931">
    <property type="entry name" value="HTH_LYSR"/>
    <property type="match status" value="1"/>
</dbReference>
<evidence type="ECO:0000259" key="5">
    <source>
        <dbReference type="PROSITE" id="PS50931"/>
    </source>
</evidence>
<evidence type="ECO:0000313" key="7">
    <source>
        <dbReference type="Proteomes" id="UP001596504"/>
    </source>
</evidence>
<dbReference type="Pfam" id="PF03466">
    <property type="entry name" value="LysR_substrate"/>
    <property type="match status" value="1"/>
</dbReference>
<gene>
    <name evidence="6" type="ORF">ACFQRI_19080</name>
</gene>
<evidence type="ECO:0000313" key="6">
    <source>
        <dbReference type="EMBL" id="MFC7343511.1"/>
    </source>
</evidence>
<keyword evidence="3" id="KW-0238">DNA-binding</keyword>
<dbReference type="SUPFAM" id="SSF46785">
    <property type="entry name" value="Winged helix' DNA-binding domain"/>
    <property type="match status" value="1"/>
</dbReference>
<evidence type="ECO:0000256" key="3">
    <source>
        <dbReference type="ARBA" id="ARBA00023125"/>
    </source>
</evidence>
<evidence type="ECO:0000256" key="4">
    <source>
        <dbReference type="ARBA" id="ARBA00023163"/>
    </source>
</evidence>
<dbReference type="Gene3D" id="1.10.10.10">
    <property type="entry name" value="Winged helix-like DNA-binding domain superfamily/Winged helix DNA-binding domain"/>
    <property type="match status" value="1"/>
</dbReference>
<evidence type="ECO:0000256" key="1">
    <source>
        <dbReference type="ARBA" id="ARBA00009437"/>
    </source>
</evidence>
<dbReference type="CDD" id="cd08447">
    <property type="entry name" value="PBP2_LTTR_aromatics_like_1"/>
    <property type="match status" value="1"/>
</dbReference>
<dbReference type="RefSeq" id="WP_380670479.1">
    <property type="nucleotide sequence ID" value="NZ_JBHTCJ010000010.1"/>
</dbReference>
<protein>
    <submittedName>
        <fullName evidence="6">LysR substrate-binding domain-containing protein</fullName>
    </submittedName>
</protein>
<dbReference type="InterPro" id="IPR036388">
    <property type="entry name" value="WH-like_DNA-bd_sf"/>
</dbReference>
<comment type="similarity">
    <text evidence="1">Belongs to the LysR transcriptional regulatory family.</text>
</comment>